<protein>
    <submittedName>
        <fullName evidence="1">Uncharacterized protein</fullName>
    </submittedName>
</protein>
<dbReference type="OrthoDB" id="798533at2"/>
<proteinExistence type="predicted"/>
<dbReference type="AlphaFoldDB" id="A0A3B7MWR6"/>
<keyword evidence="2" id="KW-1185">Reference proteome</keyword>
<sequence length="154" mass="17408">MTALPTVKKIAGFLLVSIFLFTACKVTLLSAYDEVTDKTLSEMQQSTTTFFVKHETNPGSQDLSYTNSLPFYEGLRVKSRTVRIRNNAIEKNKIMINMLDLLDENITLMDSLHKQKPNGLLSKSDVTLLKSAFETQYTAMFKFIMALKARAKAQ</sequence>
<dbReference type="RefSeq" id="WP_119053332.1">
    <property type="nucleotide sequence ID" value="NZ_CP032157.1"/>
</dbReference>
<name>A0A3B7MWR6_9BACT</name>
<reference evidence="1 2" key="1">
    <citation type="submission" date="2018-09" db="EMBL/GenBank/DDBJ databases">
        <title>Genome sequencing of strain 6GH32-13.</title>
        <authorList>
            <person name="Weon H.-Y."/>
            <person name="Heo J."/>
            <person name="Kwon S.-W."/>
        </authorList>
    </citation>
    <scope>NUCLEOTIDE SEQUENCE [LARGE SCALE GENOMIC DNA]</scope>
    <source>
        <strain evidence="1 2">5GH32-13</strain>
    </source>
</reference>
<dbReference type="EMBL" id="CP032157">
    <property type="protein sequence ID" value="AXY77456.1"/>
    <property type="molecule type" value="Genomic_DNA"/>
</dbReference>
<dbReference type="KEGG" id="pseg:D3H65_27270"/>
<evidence type="ECO:0000313" key="2">
    <source>
        <dbReference type="Proteomes" id="UP000263900"/>
    </source>
</evidence>
<accession>A0A3B7MWR6</accession>
<gene>
    <name evidence="1" type="ORF">D3H65_27270</name>
</gene>
<evidence type="ECO:0000313" key="1">
    <source>
        <dbReference type="EMBL" id="AXY77456.1"/>
    </source>
</evidence>
<organism evidence="1 2">
    <name type="scientific">Paraflavitalea soli</name>
    <dbReference type="NCBI Taxonomy" id="2315862"/>
    <lineage>
        <taxon>Bacteria</taxon>
        <taxon>Pseudomonadati</taxon>
        <taxon>Bacteroidota</taxon>
        <taxon>Chitinophagia</taxon>
        <taxon>Chitinophagales</taxon>
        <taxon>Chitinophagaceae</taxon>
        <taxon>Paraflavitalea</taxon>
    </lineage>
</organism>
<dbReference type="Proteomes" id="UP000263900">
    <property type="component" value="Chromosome"/>
</dbReference>